<feature type="transmembrane region" description="Helical" evidence="8">
    <location>
        <begin position="283"/>
        <end position="308"/>
    </location>
</feature>
<comment type="similarity">
    <text evidence="2">Belongs to the binding-protein-dependent transport system permease family. CysTW subfamily.</text>
</comment>
<dbReference type="Gene3D" id="1.10.3720.10">
    <property type="entry name" value="MetI-like"/>
    <property type="match status" value="1"/>
</dbReference>
<evidence type="ECO:0000313" key="10">
    <source>
        <dbReference type="EMBL" id="MBK7953034.1"/>
    </source>
</evidence>
<sequence>MATSEDLAMALQSGHDDVPLKVKLRRAERARKLGFVTLIVPLAVFIVLTFLWPLGSLLMRSVDNPEVVGALPKATQALRGWDGKALPEETVFAALAADLAAIKGTSELAAAAKRLNMEMIGFRSLLMGAARDLSLEPGKSAKEAFIALDERWGQIQTWQPIARNASRWTLYYLLAAVDFTVDDTGSITNADAEHAIYREILARTLWMSAVVTFWCLLLGFPIAYLLATQPPRIANLLMILVLLPFWTSVLVRVAAWIVLLQNEGPLNTAMIKLGLIDQPVQLVFNWIGVYIAMVHILLPFAVLPLYSVMKGVSPTLMRAALSLGCPPFQSFWKVYFPQTLPGIGAGGLLVFILSMGYYITPALLGSPKEQMASYFVAFYTNQTINWGMASSLSTILLVATLALYIVYARHFGPAKVRKSESR</sequence>
<feature type="transmembrane region" description="Helical" evidence="8">
    <location>
        <begin position="384"/>
        <end position="407"/>
    </location>
</feature>
<organism evidence="10 11">
    <name type="scientific">Candidatus Accumulibacter affinis</name>
    <dbReference type="NCBI Taxonomy" id="2954384"/>
    <lineage>
        <taxon>Bacteria</taxon>
        <taxon>Pseudomonadati</taxon>
        <taxon>Pseudomonadota</taxon>
        <taxon>Betaproteobacteria</taxon>
        <taxon>Candidatus Accumulibacter</taxon>
    </lineage>
</organism>
<comment type="subcellular location">
    <subcellularLocation>
        <location evidence="1 8">Cell membrane</location>
        <topology evidence="1 8">Multi-pass membrane protein</topology>
    </subcellularLocation>
</comment>
<feature type="transmembrane region" description="Helical" evidence="8">
    <location>
        <begin position="233"/>
        <end position="259"/>
    </location>
</feature>
<evidence type="ECO:0000256" key="4">
    <source>
        <dbReference type="ARBA" id="ARBA00022475"/>
    </source>
</evidence>
<dbReference type="GO" id="GO:0005886">
    <property type="term" value="C:plasma membrane"/>
    <property type="evidence" value="ECO:0007669"/>
    <property type="project" value="UniProtKB-SubCell"/>
</dbReference>
<dbReference type="PANTHER" id="PTHR42929:SF5">
    <property type="entry name" value="ABC TRANSPORTER PERMEASE PROTEIN"/>
    <property type="match status" value="1"/>
</dbReference>
<evidence type="ECO:0000256" key="1">
    <source>
        <dbReference type="ARBA" id="ARBA00004651"/>
    </source>
</evidence>
<keyword evidence="5 8" id="KW-0812">Transmembrane</keyword>
<feature type="transmembrane region" description="Helical" evidence="8">
    <location>
        <begin position="205"/>
        <end position="226"/>
    </location>
</feature>
<dbReference type="AlphaFoldDB" id="A0A935T846"/>
<evidence type="ECO:0000256" key="2">
    <source>
        <dbReference type="ARBA" id="ARBA00007069"/>
    </source>
</evidence>
<dbReference type="PROSITE" id="PS50928">
    <property type="entry name" value="ABC_TM1"/>
    <property type="match status" value="1"/>
</dbReference>
<evidence type="ECO:0000259" key="9">
    <source>
        <dbReference type="PROSITE" id="PS50928"/>
    </source>
</evidence>
<keyword evidence="4" id="KW-1003">Cell membrane</keyword>
<dbReference type="EMBL" id="JADJOT010000002">
    <property type="protein sequence ID" value="MBK7953034.1"/>
    <property type="molecule type" value="Genomic_DNA"/>
</dbReference>
<name>A0A935T846_9PROT</name>
<keyword evidence="7 8" id="KW-0472">Membrane</keyword>
<evidence type="ECO:0000256" key="6">
    <source>
        <dbReference type="ARBA" id="ARBA00022989"/>
    </source>
</evidence>
<accession>A0A935T846</accession>
<gene>
    <name evidence="10" type="ORF">IPK02_03125</name>
</gene>
<evidence type="ECO:0000256" key="7">
    <source>
        <dbReference type="ARBA" id="ARBA00023136"/>
    </source>
</evidence>
<dbReference type="GO" id="GO:0055085">
    <property type="term" value="P:transmembrane transport"/>
    <property type="evidence" value="ECO:0007669"/>
    <property type="project" value="InterPro"/>
</dbReference>
<feature type="domain" description="ABC transmembrane type-1" evidence="9">
    <location>
        <begin position="201"/>
        <end position="407"/>
    </location>
</feature>
<feature type="transmembrane region" description="Helical" evidence="8">
    <location>
        <begin position="343"/>
        <end position="364"/>
    </location>
</feature>
<dbReference type="PANTHER" id="PTHR42929">
    <property type="entry name" value="INNER MEMBRANE ABC TRANSPORTER PERMEASE PROTEIN YDCU-RELATED-RELATED"/>
    <property type="match status" value="1"/>
</dbReference>
<dbReference type="Proteomes" id="UP000706151">
    <property type="component" value="Unassembled WGS sequence"/>
</dbReference>
<dbReference type="InterPro" id="IPR035906">
    <property type="entry name" value="MetI-like_sf"/>
</dbReference>
<evidence type="ECO:0000313" key="11">
    <source>
        <dbReference type="Proteomes" id="UP000706151"/>
    </source>
</evidence>
<proteinExistence type="inferred from homology"/>
<evidence type="ECO:0000256" key="3">
    <source>
        <dbReference type="ARBA" id="ARBA00022448"/>
    </source>
</evidence>
<keyword evidence="3 8" id="KW-0813">Transport</keyword>
<dbReference type="Pfam" id="PF00528">
    <property type="entry name" value="BPD_transp_1"/>
    <property type="match status" value="1"/>
</dbReference>
<feature type="transmembrane region" description="Helical" evidence="8">
    <location>
        <begin position="33"/>
        <end position="54"/>
    </location>
</feature>
<dbReference type="SUPFAM" id="SSF161098">
    <property type="entry name" value="MetI-like"/>
    <property type="match status" value="1"/>
</dbReference>
<dbReference type="CDD" id="cd06261">
    <property type="entry name" value="TM_PBP2"/>
    <property type="match status" value="1"/>
</dbReference>
<comment type="caution">
    <text evidence="10">The sequence shown here is derived from an EMBL/GenBank/DDBJ whole genome shotgun (WGS) entry which is preliminary data.</text>
</comment>
<evidence type="ECO:0000256" key="5">
    <source>
        <dbReference type="ARBA" id="ARBA00022692"/>
    </source>
</evidence>
<keyword evidence="6 8" id="KW-1133">Transmembrane helix</keyword>
<reference evidence="10 11" key="1">
    <citation type="submission" date="2020-10" db="EMBL/GenBank/DDBJ databases">
        <title>Connecting structure to function with the recovery of over 1000 high-quality activated sludge metagenome-assembled genomes encoding full-length rRNA genes using long-read sequencing.</title>
        <authorList>
            <person name="Singleton C.M."/>
            <person name="Petriglieri F."/>
            <person name="Kristensen J.M."/>
            <person name="Kirkegaard R.H."/>
            <person name="Michaelsen T.Y."/>
            <person name="Andersen M.H."/>
            <person name="Karst S.M."/>
            <person name="Dueholm M.S."/>
            <person name="Nielsen P.H."/>
            <person name="Albertsen M."/>
        </authorList>
    </citation>
    <scope>NUCLEOTIDE SEQUENCE [LARGE SCALE GENOMIC DNA]</scope>
    <source>
        <strain evidence="10">Fred_18-Q3-R57-64_BAT3C.720</strain>
    </source>
</reference>
<dbReference type="InterPro" id="IPR000515">
    <property type="entry name" value="MetI-like"/>
</dbReference>
<evidence type="ECO:0000256" key="8">
    <source>
        <dbReference type="RuleBase" id="RU363032"/>
    </source>
</evidence>
<protein>
    <submittedName>
        <fullName evidence="10">ABC transporter permease</fullName>
    </submittedName>
</protein>